<dbReference type="OMA" id="FEAHKNM"/>
<dbReference type="STRING" id="7719.ENSCINP00000019097"/>
<evidence type="ECO:0000256" key="5">
    <source>
        <dbReference type="ARBA" id="ARBA00020821"/>
    </source>
</evidence>
<keyword evidence="7 13" id="KW-0317">Glutathione biosynthesis</keyword>
<evidence type="ECO:0000259" key="16">
    <source>
        <dbReference type="Pfam" id="PF03199"/>
    </source>
</evidence>
<feature type="binding site" evidence="14">
    <location>
        <position position="193"/>
    </location>
    <ligand>
        <name>substrate</name>
    </ligand>
</feature>
<evidence type="ECO:0000313" key="18">
    <source>
        <dbReference type="Proteomes" id="UP000008144"/>
    </source>
</evidence>
<dbReference type="GeneTree" id="ENSGT00390000013764"/>
<dbReference type="InterPro" id="IPR005615">
    <property type="entry name" value="Glutathione_synthase"/>
</dbReference>
<comment type="subunit">
    <text evidence="3">Homodimer.</text>
</comment>
<comment type="pathway">
    <text evidence="1 13">Sulfur metabolism; glutathione biosynthesis; glutathione from L-cysteine and L-glutamate: step 2/2.</text>
</comment>
<dbReference type="InterPro" id="IPR014042">
    <property type="entry name" value="Glutathione_synthase_a-hlx"/>
</dbReference>
<evidence type="ECO:0000256" key="9">
    <source>
        <dbReference type="ARBA" id="ARBA00022741"/>
    </source>
</evidence>
<evidence type="ECO:0000256" key="7">
    <source>
        <dbReference type="ARBA" id="ARBA00022684"/>
    </source>
</evidence>
<reference evidence="17" key="3">
    <citation type="submission" date="2025-08" db="UniProtKB">
        <authorList>
            <consortium name="Ensembl"/>
        </authorList>
    </citation>
    <scope>IDENTIFICATION</scope>
</reference>
<dbReference type="FunCoup" id="F6WBE1">
    <property type="interactions" value="416"/>
</dbReference>
<keyword evidence="9 13" id="KW-0547">Nucleotide-binding</keyword>
<dbReference type="SUPFAM" id="SSF52440">
    <property type="entry name" value="PreATP-grasp domain"/>
    <property type="match status" value="1"/>
</dbReference>
<keyword evidence="18" id="KW-1185">Reference proteome</keyword>
<feature type="binding site" evidence="14">
    <location>
        <position position="399"/>
    </location>
    <ligand>
        <name>ATP</name>
        <dbReference type="ChEBI" id="CHEBI:30616"/>
    </ligand>
</feature>
<dbReference type="InterPro" id="IPR004887">
    <property type="entry name" value="GSH_synth_subst-bd"/>
</dbReference>
<evidence type="ECO:0000256" key="15">
    <source>
        <dbReference type="PIRSR" id="PIRSR001558-2"/>
    </source>
</evidence>
<evidence type="ECO:0000256" key="11">
    <source>
        <dbReference type="ARBA" id="ARBA00022842"/>
    </source>
</evidence>
<dbReference type="EMBL" id="EAAA01001739">
    <property type="status" value="NOT_ANNOTATED_CDS"/>
    <property type="molecule type" value="Genomic_DNA"/>
</dbReference>
<feature type="domain" description="Glutathione synthase substrate-binding" evidence="16">
    <location>
        <begin position="178"/>
        <end position="278"/>
    </location>
</feature>
<feature type="binding site" evidence="15">
    <location>
        <position position="116"/>
    </location>
    <ligand>
        <name>Mg(2+)</name>
        <dbReference type="ChEBI" id="CHEBI:18420"/>
    </ligand>
</feature>
<feature type="binding site" evidence="15">
    <location>
        <position position="118"/>
    </location>
    <ligand>
        <name>Mg(2+)</name>
        <dbReference type="ChEBI" id="CHEBI:18420"/>
    </ligand>
</feature>
<feature type="binding site" evidence="14">
    <location>
        <begin position="339"/>
        <end position="348"/>
    </location>
    <ligand>
        <name>ATP</name>
        <dbReference type="ChEBI" id="CHEBI:30616"/>
    </ligand>
</feature>
<feature type="binding site" evidence="14">
    <location>
        <position position="426"/>
    </location>
    <ligand>
        <name>ATP</name>
        <dbReference type="ChEBI" id="CHEBI:30616"/>
    </ligand>
</feature>
<organism evidence="17 18">
    <name type="scientific">Ciona intestinalis</name>
    <name type="common">Transparent sea squirt</name>
    <name type="synonym">Ascidia intestinalis</name>
    <dbReference type="NCBI Taxonomy" id="7719"/>
    <lineage>
        <taxon>Eukaryota</taxon>
        <taxon>Metazoa</taxon>
        <taxon>Chordata</taxon>
        <taxon>Tunicata</taxon>
        <taxon>Ascidiacea</taxon>
        <taxon>Phlebobranchia</taxon>
        <taxon>Cionidae</taxon>
        <taxon>Ciona</taxon>
    </lineage>
</organism>
<feature type="binding site" evidence="14">
    <location>
        <position position="95"/>
    </location>
    <ligand>
        <name>substrate</name>
    </ligand>
</feature>
<feature type="binding site" evidence="15">
    <location>
        <position position="343"/>
    </location>
    <ligand>
        <name>Mg(2+)</name>
        <dbReference type="ChEBI" id="CHEBI:18420"/>
    </ligand>
</feature>
<proteinExistence type="inferred from homology"/>
<dbReference type="FunFam" id="3.40.50.1760:FF:000006">
    <property type="entry name" value="Glutathione synthetase"/>
    <property type="match status" value="1"/>
</dbReference>
<keyword evidence="11 13" id="KW-0460">Magnesium</keyword>
<evidence type="ECO:0000256" key="14">
    <source>
        <dbReference type="PIRSR" id="PIRSR001558-1"/>
    </source>
</evidence>
<accession>F6WBE1</accession>
<name>F6WBE1_CIOIN</name>
<dbReference type="Gene3D" id="3.30.1490.50">
    <property type="match status" value="1"/>
</dbReference>
<comment type="catalytic activity">
    <reaction evidence="12">
        <text>gamma-L-glutamyl-L-cysteine + glycine + ATP = glutathione + ADP + phosphate + H(+)</text>
        <dbReference type="Rhea" id="RHEA:13557"/>
        <dbReference type="ChEBI" id="CHEBI:15378"/>
        <dbReference type="ChEBI" id="CHEBI:30616"/>
        <dbReference type="ChEBI" id="CHEBI:43474"/>
        <dbReference type="ChEBI" id="CHEBI:57305"/>
        <dbReference type="ChEBI" id="CHEBI:57925"/>
        <dbReference type="ChEBI" id="CHEBI:58173"/>
        <dbReference type="ChEBI" id="CHEBI:456216"/>
        <dbReference type="EC" id="6.3.2.3"/>
    </reaction>
    <physiologicalReaction direction="left-to-right" evidence="12">
        <dbReference type="Rhea" id="RHEA:13558"/>
    </physiologicalReaction>
</comment>
<evidence type="ECO:0000256" key="2">
    <source>
        <dbReference type="ARBA" id="ARBA00010385"/>
    </source>
</evidence>
<keyword evidence="8 13" id="KW-0479">Metal-binding</keyword>
<protein>
    <recommendedName>
        <fullName evidence="5 13">Glutathione synthetase</fullName>
        <shortName evidence="13">GSH-S</shortName>
        <ecNumber evidence="4 13">6.3.2.3</ecNumber>
    </recommendedName>
</protein>
<dbReference type="Pfam" id="PF03199">
    <property type="entry name" value="GSH_synthase"/>
    <property type="match status" value="1"/>
</dbReference>
<dbReference type="Gene3D" id="3.30.1490.80">
    <property type="match status" value="1"/>
</dbReference>
<dbReference type="UniPathway" id="UPA00142">
    <property type="reaction ID" value="UER00210"/>
</dbReference>
<dbReference type="EC" id="6.3.2.3" evidence="4 13"/>
<dbReference type="AlphaFoldDB" id="F6WBE1"/>
<evidence type="ECO:0000256" key="8">
    <source>
        <dbReference type="ARBA" id="ARBA00022723"/>
    </source>
</evidence>
<dbReference type="Proteomes" id="UP000008144">
    <property type="component" value="Chromosome 3"/>
</dbReference>
<dbReference type="PIRSF" id="PIRSF001558">
    <property type="entry name" value="GSHase"/>
    <property type="match status" value="1"/>
</dbReference>
<evidence type="ECO:0000256" key="4">
    <source>
        <dbReference type="ARBA" id="ARBA00012214"/>
    </source>
</evidence>
<evidence type="ECO:0000256" key="6">
    <source>
        <dbReference type="ARBA" id="ARBA00022598"/>
    </source>
</evidence>
<feature type="binding site" evidence="14">
    <location>
        <position position="432"/>
    </location>
    <ligand>
        <name>ATP</name>
        <dbReference type="ChEBI" id="CHEBI:30616"/>
    </ligand>
</feature>
<dbReference type="GO" id="GO:0004363">
    <property type="term" value="F:glutathione synthase activity"/>
    <property type="evidence" value="ECO:0000318"/>
    <property type="project" value="GO_Central"/>
</dbReference>
<dbReference type="InParanoid" id="F6WBE1"/>
<dbReference type="GO" id="GO:0043295">
    <property type="term" value="F:glutathione binding"/>
    <property type="evidence" value="ECO:0000318"/>
    <property type="project" value="GO_Central"/>
</dbReference>
<feature type="binding site" evidence="14">
    <location>
        <begin position="373"/>
        <end position="376"/>
    </location>
    <ligand>
        <name>ATP</name>
        <dbReference type="ChEBI" id="CHEBI:30616"/>
    </ligand>
</feature>
<dbReference type="SUPFAM" id="SSF56059">
    <property type="entry name" value="Glutathione synthetase ATP-binding domain-like"/>
    <property type="match status" value="1"/>
</dbReference>
<evidence type="ECO:0000256" key="12">
    <source>
        <dbReference type="ARBA" id="ARBA00048871"/>
    </source>
</evidence>
<keyword evidence="6 13" id="KW-0436">Ligase</keyword>
<dbReference type="Ensembl" id="ENSCINT00000019097.3">
    <property type="protein sequence ID" value="ENSCINP00000019097.3"/>
    <property type="gene ID" value="ENSCING00000009386.3"/>
</dbReference>
<evidence type="ECO:0000313" key="17">
    <source>
        <dbReference type="Ensembl" id="ENSCINP00000019097.3"/>
    </source>
</evidence>
<evidence type="ECO:0000256" key="10">
    <source>
        <dbReference type="ARBA" id="ARBA00022840"/>
    </source>
</evidence>
<feature type="binding site" evidence="14">
    <location>
        <position position="424"/>
    </location>
    <ligand>
        <name>substrate</name>
    </ligand>
</feature>
<evidence type="ECO:0000256" key="13">
    <source>
        <dbReference type="PIRNR" id="PIRNR001558"/>
    </source>
</evidence>
<keyword evidence="10 13" id="KW-0067">ATP-binding</keyword>
<dbReference type="GO" id="GO:0000287">
    <property type="term" value="F:magnesium ion binding"/>
    <property type="evidence" value="ECO:0007669"/>
    <property type="project" value="UniProtKB-UniRule"/>
</dbReference>
<dbReference type="NCBIfam" id="TIGR01986">
    <property type="entry name" value="glut_syn_euk"/>
    <property type="match status" value="1"/>
</dbReference>
<feature type="binding site" evidence="14">
    <location>
        <position position="350"/>
    </location>
    <ligand>
        <name>ATP</name>
        <dbReference type="ChEBI" id="CHEBI:30616"/>
    </ligand>
</feature>
<dbReference type="GO" id="GO:0005524">
    <property type="term" value="F:ATP binding"/>
    <property type="evidence" value="ECO:0007669"/>
    <property type="project" value="UniProtKB-UniRule"/>
</dbReference>
<comment type="cofactor">
    <cofactor evidence="13 15">
        <name>Mg(2+)</name>
        <dbReference type="ChEBI" id="CHEBI:18420"/>
    </cofactor>
    <text evidence="13 15">Binds 1 Mg(2+) ion per subunit.</text>
</comment>
<dbReference type="Gene3D" id="1.10.1080.10">
    <property type="entry name" value="Glutathione Synthetase, Chain A, domain 3"/>
    <property type="match status" value="1"/>
</dbReference>
<dbReference type="PANTHER" id="PTHR11130">
    <property type="entry name" value="GLUTATHIONE SYNTHETASE"/>
    <property type="match status" value="1"/>
</dbReference>
<dbReference type="Pfam" id="PF03917">
    <property type="entry name" value="GSH_synth_ATP"/>
    <property type="match status" value="1"/>
</dbReference>
<reference evidence="17" key="4">
    <citation type="submission" date="2025-09" db="UniProtKB">
        <authorList>
            <consortium name="Ensembl"/>
        </authorList>
    </citation>
    <scope>IDENTIFICATION</scope>
</reference>
<dbReference type="Gene3D" id="3.30.470.20">
    <property type="entry name" value="ATP-grasp fold, B domain"/>
    <property type="match status" value="1"/>
</dbReference>
<dbReference type="InterPro" id="IPR016185">
    <property type="entry name" value="PreATP-grasp_dom_sf"/>
</dbReference>
<feature type="binding site" evidence="14">
    <location>
        <position position="281"/>
    </location>
    <ligand>
        <name>ATP</name>
        <dbReference type="ChEBI" id="CHEBI:30616"/>
    </ligand>
</feature>
<dbReference type="FunFam" id="3.30.1490.50:FF:000001">
    <property type="entry name" value="Glutathione synthetase"/>
    <property type="match status" value="1"/>
</dbReference>
<dbReference type="GO" id="GO:0005829">
    <property type="term" value="C:cytosol"/>
    <property type="evidence" value="ECO:0000318"/>
    <property type="project" value="GO_Central"/>
</dbReference>
<reference evidence="17" key="2">
    <citation type="journal article" date="2008" name="Genome Biol.">
        <title>Improved genome assembly and evidence-based global gene model set for the chordate Ciona intestinalis: new insight into intron and operon populations.</title>
        <authorList>
            <person name="Satou Y."/>
            <person name="Mineta K."/>
            <person name="Ogasawara M."/>
            <person name="Sasakura Y."/>
            <person name="Shoguchi E."/>
            <person name="Ueno K."/>
            <person name="Yamada L."/>
            <person name="Matsumoto J."/>
            <person name="Wasserscheid J."/>
            <person name="Dewar K."/>
            <person name="Wiley G.B."/>
            <person name="Macmil S.L."/>
            <person name="Roe B.A."/>
            <person name="Zeller R.W."/>
            <person name="Hastings K.E."/>
            <person name="Lemaire P."/>
            <person name="Lindquist E."/>
            <person name="Endo T."/>
            <person name="Hotta K."/>
            <person name="Inaba K."/>
        </authorList>
    </citation>
    <scope>NUCLEOTIDE SEQUENCE [LARGE SCALE GENOMIC DNA]</scope>
    <source>
        <strain evidence="17">wild type</strain>
    </source>
</reference>
<dbReference type="PANTHER" id="PTHR11130:SF0">
    <property type="entry name" value="GLUTATHIONE SYNTHETASE"/>
    <property type="match status" value="1"/>
</dbReference>
<dbReference type="HOGENOM" id="CLU_025152_2_1_1"/>
<dbReference type="InterPro" id="IPR037013">
    <property type="entry name" value="GSH-S_sub-bd_sf"/>
</dbReference>
<comment type="similarity">
    <text evidence="2 13">Belongs to the eukaryotic GSH synthase family.</text>
</comment>
<reference evidence="18" key="1">
    <citation type="journal article" date="2002" name="Science">
        <title>The draft genome of Ciona intestinalis: insights into chordate and vertebrate origins.</title>
        <authorList>
            <person name="Dehal P."/>
            <person name="Satou Y."/>
            <person name="Campbell R.K."/>
            <person name="Chapman J."/>
            <person name="Degnan B."/>
            <person name="De Tomaso A."/>
            <person name="Davidson B."/>
            <person name="Di Gregorio A."/>
            <person name="Gelpke M."/>
            <person name="Goodstein D.M."/>
            <person name="Harafuji N."/>
            <person name="Hastings K.E."/>
            <person name="Ho I."/>
            <person name="Hotta K."/>
            <person name="Huang W."/>
            <person name="Kawashima T."/>
            <person name="Lemaire P."/>
            <person name="Martinez D."/>
            <person name="Meinertzhagen I.A."/>
            <person name="Necula S."/>
            <person name="Nonaka M."/>
            <person name="Putnam N."/>
            <person name="Rash S."/>
            <person name="Saiga H."/>
            <person name="Satake M."/>
            <person name="Terry A."/>
            <person name="Yamada L."/>
            <person name="Wang H.G."/>
            <person name="Awazu S."/>
            <person name="Azumi K."/>
            <person name="Boore J."/>
            <person name="Branno M."/>
            <person name="Chin-Bow S."/>
            <person name="DeSantis R."/>
            <person name="Doyle S."/>
            <person name="Francino P."/>
            <person name="Keys D.N."/>
            <person name="Haga S."/>
            <person name="Hayashi H."/>
            <person name="Hino K."/>
            <person name="Imai K.S."/>
            <person name="Inaba K."/>
            <person name="Kano S."/>
            <person name="Kobayashi K."/>
            <person name="Kobayashi M."/>
            <person name="Lee B.I."/>
            <person name="Makabe K.W."/>
            <person name="Manohar C."/>
            <person name="Matassi G."/>
            <person name="Medina M."/>
            <person name="Mochizuki Y."/>
            <person name="Mount S."/>
            <person name="Morishita T."/>
            <person name="Miura S."/>
            <person name="Nakayama A."/>
            <person name="Nishizaka S."/>
            <person name="Nomoto H."/>
            <person name="Ohta F."/>
            <person name="Oishi K."/>
            <person name="Rigoutsos I."/>
            <person name="Sano M."/>
            <person name="Sasaki A."/>
            <person name="Sasakura Y."/>
            <person name="Shoguchi E."/>
            <person name="Shin-i T."/>
            <person name="Spagnuolo A."/>
            <person name="Stainier D."/>
            <person name="Suzuki M.M."/>
            <person name="Tassy O."/>
            <person name="Takatori N."/>
            <person name="Tokuoka M."/>
            <person name="Yagi K."/>
            <person name="Yoshizaki F."/>
            <person name="Wada S."/>
            <person name="Zhang C."/>
            <person name="Hyatt P.D."/>
            <person name="Larimer F."/>
            <person name="Detter C."/>
            <person name="Doggett N."/>
            <person name="Glavina T."/>
            <person name="Hawkins T."/>
            <person name="Richardson P."/>
            <person name="Lucas S."/>
            <person name="Kohara Y."/>
            <person name="Levine M."/>
            <person name="Satoh N."/>
            <person name="Rokhsar D.S."/>
        </authorList>
    </citation>
    <scope>NUCLEOTIDE SEQUENCE [LARGE SCALE GENOMIC DNA]</scope>
</reference>
<dbReference type="Gene3D" id="3.40.50.1760">
    <property type="entry name" value="Glutathione synthase, substrate-binding domain superfamily, eukaryotic"/>
    <property type="match status" value="1"/>
</dbReference>
<evidence type="ECO:0000256" key="3">
    <source>
        <dbReference type="ARBA" id="ARBA00011738"/>
    </source>
</evidence>
<dbReference type="InterPro" id="IPR014709">
    <property type="entry name" value="Glutathione_synthase_C_euk"/>
</dbReference>
<dbReference type="InterPro" id="IPR014049">
    <property type="entry name" value="Glutathione_synthase_N_euk"/>
</dbReference>
<gene>
    <name evidence="17" type="primary">LOC100180646</name>
</gene>
<evidence type="ECO:0000256" key="1">
    <source>
        <dbReference type="ARBA" id="ARBA00004965"/>
    </source>
</evidence>
<feature type="binding site" evidence="14">
    <location>
        <position position="116"/>
    </location>
    <ligand>
        <name>ATP</name>
        <dbReference type="ChEBI" id="CHEBI:30616"/>
    </ligand>
</feature>
<sequence length="448" mass="50139">MLNKPDESSGDRQKSSHAPFTMYPSSFSKSAFSQTQSVQDDIHSLFHKVSRDVVFLEEVLRSTIAVDSFVKNLFEIYKATLGNEFAQKVEIGIYRSDYMLQKSPGEPAVFLPKQIEINTMAASFFGIGTNKVKRLQQYNLRNAGISFDNLNMPENGALGGIARVMVEGWKKYGNPEALFVFMINKSETNIYDQRAIEYAMYEYDPAVKVRRKVFDNCISTTRTDQDGKLFIDDEEVAVVYFRTCYMPDQFPTNKHWEVRKLIELSSAIKSPSIAHQLVGSKKIQQVLAKPGVLEKFIKDEDAVKRLRGTFADLYSLDMNAAGDAAVKLAIEKPEGFVLKPQREGGGNNLYDSEMVEQLTEIGGDERRCAYILMEKIIPPVQKNYIIYDHACSMANTVSELGIFGAFLTNGDEVTDSHTVGHLLRSKSDKHKDGGVAAGVAVLDSPILI</sequence>